<sequence>MEYERQTNQPEYQPSQYPYGKTTTFTQSNIHEPVKTTVKSKKPEKPAKSKHVATKKLEHKSTCKKSSSSKPALDPKVSDEGDRLPPLMTGDGSQVGRCCCEAGSCVKNLKELLDKEMEYRQTQVN</sequence>
<dbReference type="EMBL" id="JANEYF010001459">
    <property type="protein sequence ID" value="KAJ8963925.1"/>
    <property type="molecule type" value="Genomic_DNA"/>
</dbReference>
<dbReference type="AlphaFoldDB" id="A0AAV8ZHT8"/>
<dbReference type="Proteomes" id="UP001162156">
    <property type="component" value="Unassembled WGS sequence"/>
</dbReference>
<organism evidence="2 3">
    <name type="scientific">Rhamnusium bicolor</name>
    <dbReference type="NCBI Taxonomy" id="1586634"/>
    <lineage>
        <taxon>Eukaryota</taxon>
        <taxon>Metazoa</taxon>
        <taxon>Ecdysozoa</taxon>
        <taxon>Arthropoda</taxon>
        <taxon>Hexapoda</taxon>
        <taxon>Insecta</taxon>
        <taxon>Pterygota</taxon>
        <taxon>Neoptera</taxon>
        <taxon>Endopterygota</taxon>
        <taxon>Coleoptera</taxon>
        <taxon>Polyphaga</taxon>
        <taxon>Cucujiformia</taxon>
        <taxon>Chrysomeloidea</taxon>
        <taxon>Cerambycidae</taxon>
        <taxon>Lepturinae</taxon>
        <taxon>Rhagiini</taxon>
        <taxon>Rhamnusium</taxon>
    </lineage>
</organism>
<feature type="compositionally biased region" description="Polar residues" evidence="1">
    <location>
        <begin position="1"/>
        <end position="30"/>
    </location>
</feature>
<evidence type="ECO:0000313" key="2">
    <source>
        <dbReference type="EMBL" id="KAJ8963925.1"/>
    </source>
</evidence>
<evidence type="ECO:0000256" key="1">
    <source>
        <dbReference type="SAM" id="MobiDB-lite"/>
    </source>
</evidence>
<name>A0AAV8ZHT8_9CUCU</name>
<gene>
    <name evidence="2" type="ORF">NQ314_005253</name>
</gene>
<keyword evidence="3" id="KW-1185">Reference proteome</keyword>
<feature type="region of interest" description="Disordered" evidence="1">
    <location>
        <begin position="1"/>
        <end position="90"/>
    </location>
</feature>
<proteinExistence type="predicted"/>
<protein>
    <submittedName>
        <fullName evidence="2">Uncharacterized protein</fullName>
    </submittedName>
</protein>
<accession>A0AAV8ZHT8</accession>
<comment type="caution">
    <text evidence="2">The sequence shown here is derived from an EMBL/GenBank/DDBJ whole genome shotgun (WGS) entry which is preliminary data.</text>
</comment>
<reference evidence="2" key="1">
    <citation type="journal article" date="2023" name="Insect Mol. Biol.">
        <title>Genome sequencing provides insights into the evolution of gene families encoding plant cell wall-degrading enzymes in longhorned beetles.</title>
        <authorList>
            <person name="Shin N.R."/>
            <person name="Okamura Y."/>
            <person name="Kirsch R."/>
            <person name="Pauchet Y."/>
        </authorList>
    </citation>
    <scope>NUCLEOTIDE SEQUENCE</scope>
    <source>
        <strain evidence="2">RBIC_L_NR</strain>
    </source>
</reference>
<evidence type="ECO:0000313" key="3">
    <source>
        <dbReference type="Proteomes" id="UP001162156"/>
    </source>
</evidence>